<keyword evidence="10" id="KW-0119">Carbohydrate metabolism</keyword>
<gene>
    <name evidence="11" type="ORF">ATEIFO6365_0011014800</name>
</gene>
<reference evidence="11 12" key="1">
    <citation type="submission" date="2020-01" db="EMBL/GenBank/DDBJ databases">
        <title>Aspergillus terreus IFO 6365 whole genome shotgun sequence.</title>
        <authorList>
            <person name="Kanamasa S."/>
            <person name="Takahashi H."/>
        </authorList>
    </citation>
    <scope>NUCLEOTIDE SEQUENCE [LARGE SCALE GENOMIC DNA]</scope>
    <source>
        <strain evidence="11 12">IFO 6365</strain>
    </source>
</reference>
<keyword evidence="10" id="KW-0624">Polysaccharide degradation</keyword>
<dbReference type="InterPro" id="IPR002594">
    <property type="entry name" value="GH12"/>
</dbReference>
<dbReference type="InterPro" id="IPR013319">
    <property type="entry name" value="GH11/12"/>
</dbReference>
<dbReference type="Proteomes" id="UP000452235">
    <property type="component" value="Unassembled WGS sequence"/>
</dbReference>
<dbReference type="OrthoDB" id="95118at2759"/>
<evidence type="ECO:0000256" key="4">
    <source>
        <dbReference type="ARBA" id="ARBA00023295"/>
    </source>
</evidence>
<dbReference type="PANTHER" id="PTHR34002:SF9">
    <property type="entry name" value="XYLOGLUCAN-SPECIFIC ENDO-BETA-1,4-GLUCANASE A"/>
    <property type="match status" value="1"/>
</dbReference>
<dbReference type="GO" id="GO:0008810">
    <property type="term" value="F:cellulase activity"/>
    <property type="evidence" value="ECO:0007669"/>
    <property type="project" value="InterPro"/>
</dbReference>
<dbReference type="SUPFAM" id="SSF49899">
    <property type="entry name" value="Concanavalin A-like lectins/glucanases"/>
    <property type="match status" value="1"/>
</dbReference>
<dbReference type="GO" id="GO:0033946">
    <property type="term" value="F:xyloglucan-specific endo-beta-1,4-glucanase activity"/>
    <property type="evidence" value="ECO:0007669"/>
    <property type="project" value="UniProtKB-EC"/>
</dbReference>
<evidence type="ECO:0000256" key="1">
    <source>
        <dbReference type="ARBA" id="ARBA00005519"/>
    </source>
</evidence>
<evidence type="ECO:0000256" key="7">
    <source>
        <dbReference type="ARBA" id="ARBA00038882"/>
    </source>
</evidence>
<keyword evidence="3 10" id="KW-0378">Hydrolase</keyword>
<protein>
    <recommendedName>
        <fullName evidence="7">xyloglucan-specific endo-beta-1,4-glucanase</fullName>
        <ecNumber evidence="7">3.2.1.151</ecNumber>
    </recommendedName>
    <alternativeName>
        <fullName evidence="8">Xyloglucanase A</fullName>
    </alternativeName>
    <alternativeName>
        <fullName evidence="9">Xyloglucanendohydrolase A</fullName>
    </alternativeName>
</protein>
<dbReference type="InterPro" id="IPR013320">
    <property type="entry name" value="ConA-like_dom_sf"/>
</dbReference>
<dbReference type="Gene3D" id="2.60.120.180">
    <property type="match status" value="1"/>
</dbReference>
<sequence length="250" mass="26271">MKLSVLSLASLASAAALNAKVLTGKSLTRRADFCDQWGQVTTGNFILYNNLWGQGNADSGSQCTGLDSSSGNDSIAWHTSWSWSGGAGQVKSYANAAYVFTPKQLSALGSIPTSWSWKYTGSDIIANVAYDLFTSSTADGDNEYEIMIWLAALGGAGPISSTGSPVASPTVAGHSWDLYSGMNGQMQVYSFVASSQTESFSADLQEFITYLQSNQGLPTSQYLVDVQAGTEPFSGSDATLTTSAYSVSVA</sequence>
<comment type="catalytic activity">
    <reaction evidence="5">
        <text>xyloglucan + H2O = xyloglucan oligosaccharides.</text>
        <dbReference type="EC" id="3.2.1.151"/>
    </reaction>
</comment>
<keyword evidence="12" id="KW-1185">Reference proteome</keyword>
<evidence type="ECO:0000313" key="12">
    <source>
        <dbReference type="Proteomes" id="UP000452235"/>
    </source>
</evidence>
<dbReference type="VEuPathDB" id="FungiDB:ATEG_03755"/>
<evidence type="ECO:0000256" key="2">
    <source>
        <dbReference type="ARBA" id="ARBA00022729"/>
    </source>
</evidence>
<comment type="function">
    <text evidence="6">Catalyzes endohydrolysis of 1,4-beta-D-glucosidic linkages in xyloglucan with retention of the beta-configuration of the glycosyl residues. Specific for xyloglucan and does not hydrolyze other cell wall components.</text>
</comment>
<keyword evidence="2" id="KW-0732">Signal</keyword>
<evidence type="ECO:0000313" key="11">
    <source>
        <dbReference type="EMBL" id="GFF19889.1"/>
    </source>
</evidence>
<organism evidence="11 12">
    <name type="scientific">Aspergillus terreus</name>
    <dbReference type="NCBI Taxonomy" id="33178"/>
    <lineage>
        <taxon>Eukaryota</taxon>
        <taxon>Fungi</taxon>
        <taxon>Dikarya</taxon>
        <taxon>Ascomycota</taxon>
        <taxon>Pezizomycotina</taxon>
        <taxon>Eurotiomycetes</taxon>
        <taxon>Eurotiomycetidae</taxon>
        <taxon>Eurotiales</taxon>
        <taxon>Aspergillaceae</taxon>
        <taxon>Aspergillus</taxon>
        <taxon>Aspergillus subgen. Circumdati</taxon>
    </lineage>
</organism>
<accession>A0A5M3YYB9</accession>
<dbReference type="EMBL" id="BLJY01000011">
    <property type="protein sequence ID" value="GFF19889.1"/>
    <property type="molecule type" value="Genomic_DNA"/>
</dbReference>
<evidence type="ECO:0000256" key="5">
    <source>
        <dbReference type="ARBA" id="ARBA00037012"/>
    </source>
</evidence>
<comment type="caution">
    <text evidence="11">The sequence shown here is derived from an EMBL/GenBank/DDBJ whole genome shotgun (WGS) entry which is preliminary data.</text>
</comment>
<dbReference type="PANTHER" id="PTHR34002">
    <property type="entry name" value="BLR1656 PROTEIN"/>
    <property type="match status" value="1"/>
</dbReference>
<dbReference type="EC" id="3.2.1.151" evidence="7"/>
<dbReference type="AlphaFoldDB" id="A0A5M3YYB9"/>
<dbReference type="GO" id="GO:0000272">
    <property type="term" value="P:polysaccharide catabolic process"/>
    <property type="evidence" value="ECO:0007669"/>
    <property type="project" value="UniProtKB-KW"/>
</dbReference>
<evidence type="ECO:0000256" key="8">
    <source>
        <dbReference type="ARBA" id="ARBA00041304"/>
    </source>
</evidence>
<comment type="similarity">
    <text evidence="1 10">Belongs to the glycosyl hydrolase 12 (cellulase H) family.</text>
</comment>
<evidence type="ECO:0000256" key="10">
    <source>
        <dbReference type="RuleBase" id="RU361163"/>
    </source>
</evidence>
<proteinExistence type="inferred from homology"/>
<keyword evidence="4 10" id="KW-0326">Glycosidase</keyword>
<dbReference type="Pfam" id="PF01670">
    <property type="entry name" value="Glyco_hydro_12"/>
    <property type="match status" value="1"/>
</dbReference>
<evidence type="ECO:0000256" key="6">
    <source>
        <dbReference type="ARBA" id="ARBA00037774"/>
    </source>
</evidence>
<evidence type="ECO:0000256" key="9">
    <source>
        <dbReference type="ARBA" id="ARBA00043018"/>
    </source>
</evidence>
<evidence type="ECO:0000256" key="3">
    <source>
        <dbReference type="ARBA" id="ARBA00022801"/>
    </source>
</evidence>
<name>A0A5M3YYB9_ASPTE</name>